<dbReference type="VEuPathDB" id="MicrosporidiaDB:M153_12570001518"/>
<gene>
    <name evidence="1" type="ORF">M153_12570001518</name>
</gene>
<proteinExistence type="predicted"/>
<evidence type="ECO:0000313" key="1">
    <source>
        <dbReference type="EMBL" id="KRH93235.1"/>
    </source>
</evidence>
<organism evidence="1 2">
    <name type="scientific">Pseudoloma neurophilia</name>
    <dbReference type="NCBI Taxonomy" id="146866"/>
    <lineage>
        <taxon>Eukaryota</taxon>
        <taxon>Fungi</taxon>
        <taxon>Fungi incertae sedis</taxon>
        <taxon>Microsporidia</taxon>
        <taxon>Pseudoloma</taxon>
    </lineage>
</organism>
<reference evidence="1 2" key="1">
    <citation type="submission" date="2015-07" db="EMBL/GenBank/DDBJ databases">
        <title>The genome of Pseudoloma neurophilia, a relevant intracellular parasite of the zebrafish.</title>
        <authorList>
            <person name="Ndikumana S."/>
            <person name="Pelin A."/>
            <person name="Sanders J."/>
            <person name="Corradi N."/>
        </authorList>
    </citation>
    <scope>NUCLEOTIDE SEQUENCE [LARGE SCALE GENOMIC DNA]</scope>
    <source>
        <strain evidence="1 2">MK1</strain>
    </source>
</reference>
<evidence type="ECO:0000313" key="2">
    <source>
        <dbReference type="Proteomes" id="UP000051530"/>
    </source>
</evidence>
<protein>
    <submittedName>
        <fullName evidence="1">Uncharacterized protein</fullName>
    </submittedName>
</protein>
<comment type="caution">
    <text evidence="1">The sequence shown here is derived from an EMBL/GenBank/DDBJ whole genome shotgun (WGS) entry which is preliminary data.</text>
</comment>
<dbReference type="EMBL" id="LGUB01000424">
    <property type="protein sequence ID" value="KRH93235.1"/>
    <property type="molecule type" value="Genomic_DNA"/>
</dbReference>
<sequence length="167" mass="19023">MDQLELFEYKQLAAFIYLPPSPVELSIPIFLRHNPSVLIFVCVSVLFNSQVVYLSSTFLQIIIPGESLCLQRNPVGYFSLNLPYPIEIYSATLGSFSEGDTSLFLILTVFLPAVTTSSGSSSQIIFTNRFFSAKTTRLKKKYKINIFKKLENCFFITSNNRFIIDYL</sequence>
<keyword evidence="2" id="KW-1185">Reference proteome</keyword>
<accession>A0A0R0LV12</accession>
<name>A0A0R0LV12_9MICR</name>
<dbReference type="Proteomes" id="UP000051530">
    <property type="component" value="Unassembled WGS sequence"/>
</dbReference>
<dbReference type="AlphaFoldDB" id="A0A0R0LV12"/>